<evidence type="ECO:0000259" key="3">
    <source>
        <dbReference type="Pfam" id="PF24549"/>
    </source>
</evidence>
<dbReference type="Pfam" id="PF24549">
    <property type="entry name" value="DUF7602"/>
    <property type="match status" value="1"/>
</dbReference>
<feature type="region of interest" description="Disordered" evidence="1">
    <location>
        <begin position="169"/>
        <end position="190"/>
    </location>
</feature>
<dbReference type="Pfam" id="PF14418">
    <property type="entry name" value="OHA"/>
    <property type="match status" value="1"/>
</dbReference>
<name>A0A3B0MZU1_THEAN</name>
<dbReference type="InterPro" id="IPR056022">
    <property type="entry name" value="DUF7602"/>
</dbReference>
<gene>
    <name evidence="4" type="ORF">TAT_000342500</name>
    <name evidence="5" type="ORF">TAV_000342300</name>
</gene>
<feature type="domain" description="DUF7602" evidence="3">
    <location>
        <begin position="370"/>
        <end position="442"/>
    </location>
</feature>
<protein>
    <submittedName>
        <fullName evidence="5">OST-HTH Associated domain containing protein, putative</fullName>
    </submittedName>
</protein>
<dbReference type="VEuPathDB" id="PiroplasmaDB:TA08680"/>
<dbReference type="InterPro" id="IPR025677">
    <property type="entry name" value="OST-HTH-assoc_dom"/>
</dbReference>
<proteinExistence type="predicted"/>
<sequence>MDVNDSFYQSYFTNQSGSVNSWTPNVEGQDSKVSTSLNTKFKPENDFDYNSLIESFNIKNTLEFPQVGRSQGVGETQNQSNTRSITNINWSDFGGGYLSKSLTKSSNTGLTSNQSEFFAQLKSEWESKPASNNQGEGSQNVQSNLNIGVKAPNMNSMLSKILEEGYETRLSSSRASEKSTNRTSIPTGVCHGHGMMNNTLVGSSGYNIIQGHGMLNNNLLNPQLLNSGINLGNVNSLGNNLNTQLLRNQLINNQLLNRQILNNQLLNSHMLANANVFGNPNLGMGFRNVGFNNDYMSGDLLGSSDFITNNFNLDPSRIPMNLYDYHPFGYSKFCKPLKYFKNRPARKKRNNKTELFPLPPLKDSEFEKAVNYLKQTLVSLYKDQIMPIYFNVRGRFIEFNTEEIPPEHIMGICKMKPDIFNVVSNGSLNETFIYLVEEPSWFVNWVDRNDLRDVYPSEMWEQFFQFIKNYKDEHGNEYFPGSIYGMSRTMQDHNLPFLEGMSLGTICHIIQLAIRLKKYLVYDMKTLKPSESVRTGQFTPIPEDAEETAEVQQEQIIEDLKQLVESENPLVTGE</sequence>
<dbReference type="EMBL" id="UIVT01000004">
    <property type="protein sequence ID" value="SVP94419.1"/>
    <property type="molecule type" value="Genomic_DNA"/>
</dbReference>
<dbReference type="EMBL" id="UIVS01000004">
    <property type="protein sequence ID" value="SVP95264.1"/>
    <property type="molecule type" value="Genomic_DNA"/>
</dbReference>
<feature type="domain" description="OST-HTH associated" evidence="2">
    <location>
        <begin position="472"/>
        <end position="547"/>
    </location>
</feature>
<evidence type="ECO:0000313" key="4">
    <source>
        <dbReference type="EMBL" id="SVP94419.1"/>
    </source>
</evidence>
<evidence type="ECO:0000256" key="1">
    <source>
        <dbReference type="SAM" id="MobiDB-lite"/>
    </source>
</evidence>
<accession>A0A3B0MZU1</accession>
<dbReference type="AlphaFoldDB" id="A0A3B0MZU1"/>
<reference evidence="5" key="1">
    <citation type="submission" date="2018-07" db="EMBL/GenBank/DDBJ databases">
        <authorList>
            <person name="Quirk P.G."/>
            <person name="Krulwich T.A."/>
        </authorList>
    </citation>
    <scope>NUCLEOTIDE SEQUENCE</scope>
    <source>
        <strain evidence="5">Anand</strain>
    </source>
</reference>
<evidence type="ECO:0000313" key="5">
    <source>
        <dbReference type="EMBL" id="SVP95264.1"/>
    </source>
</evidence>
<evidence type="ECO:0000259" key="2">
    <source>
        <dbReference type="Pfam" id="PF14418"/>
    </source>
</evidence>
<organism evidence="5">
    <name type="scientific">Theileria annulata</name>
    <dbReference type="NCBI Taxonomy" id="5874"/>
    <lineage>
        <taxon>Eukaryota</taxon>
        <taxon>Sar</taxon>
        <taxon>Alveolata</taxon>
        <taxon>Apicomplexa</taxon>
        <taxon>Aconoidasida</taxon>
        <taxon>Piroplasmida</taxon>
        <taxon>Theileriidae</taxon>
        <taxon>Theileria</taxon>
    </lineage>
</organism>